<dbReference type="VEuPathDB" id="FungiDB:MUCCIDRAFT_110719"/>
<gene>
    <name evidence="2" type="ORF">MUCCIDRAFT_110719</name>
</gene>
<organism evidence="2 3">
    <name type="scientific">Mucor lusitanicus CBS 277.49</name>
    <dbReference type="NCBI Taxonomy" id="747725"/>
    <lineage>
        <taxon>Eukaryota</taxon>
        <taxon>Fungi</taxon>
        <taxon>Fungi incertae sedis</taxon>
        <taxon>Mucoromycota</taxon>
        <taxon>Mucoromycotina</taxon>
        <taxon>Mucoromycetes</taxon>
        <taxon>Mucorales</taxon>
        <taxon>Mucorineae</taxon>
        <taxon>Mucoraceae</taxon>
        <taxon>Mucor</taxon>
    </lineage>
</organism>
<reference evidence="2 3" key="1">
    <citation type="submission" date="2015-06" db="EMBL/GenBank/DDBJ databases">
        <title>Expansion of signal transduction pathways in fungi by whole-genome duplication.</title>
        <authorList>
            <consortium name="DOE Joint Genome Institute"/>
            <person name="Corrochano L.M."/>
            <person name="Kuo A."/>
            <person name="Marcet-Houben M."/>
            <person name="Polaino S."/>
            <person name="Salamov A."/>
            <person name="Villalobos J.M."/>
            <person name="Alvarez M.I."/>
            <person name="Avalos J."/>
            <person name="Benito E.P."/>
            <person name="Benoit I."/>
            <person name="Burger G."/>
            <person name="Camino L.P."/>
            <person name="Canovas D."/>
            <person name="Cerda-Olmedo E."/>
            <person name="Cheng J.-F."/>
            <person name="Dominguez A."/>
            <person name="Elias M."/>
            <person name="Eslava A.P."/>
            <person name="Glaser F."/>
            <person name="Grimwood J."/>
            <person name="Gutierrez G."/>
            <person name="Heitman J."/>
            <person name="Henrissat B."/>
            <person name="Iturriaga E.A."/>
            <person name="Lang B.F."/>
            <person name="Lavin J.L."/>
            <person name="Lee S."/>
            <person name="Li W."/>
            <person name="Lindquist E."/>
            <person name="Lopez-Garcia S."/>
            <person name="Luque E.M."/>
            <person name="Marcos A.T."/>
            <person name="Martin J."/>
            <person name="Mccluskey K."/>
            <person name="Medina H.R."/>
            <person name="Miralles-Duran A."/>
            <person name="Miyazaki A."/>
            <person name="Munoz-Torres E."/>
            <person name="Oguiza J.A."/>
            <person name="Ohm R."/>
            <person name="Olmedo M."/>
            <person name="Orejas M."/>
            <person name="Ortiz-Castellanos L."/>
            <person name="Pisabarro A.G."/>
            <person name="Rodriguez-Romero J."/>
            <person name="Ruiz-Herrera J."/>
            <person name="Ruiz-Vazquez R."/>
            <person name="Sanz C."/>
            <person name="Schackwitz W."/>
            <person name="Schmutz J."/>
            <person name="Shahriari M."/>
            <person name="Shelest E."/>
            <person name="Silva-Franco F."/>
            <person name="Soanes D."/>
            <person name="Syed K."/>
            <person name="Tagua V.G."/>
            <person name="Talbot N.J."/>
            <person name="Thon M."/>
            <person name="De Vries R.P."/>
            <person name="Wiebenga A."/>
            <person name="Yadav J.S."/>
            <person name="Braun E.L."/>
            <person name="Baker S."/>
            <person name="Garre V."/>
            <person name="Horwitz B."/>
            <person name="Torres-Martinez S."/>
            <person name="Idnurm A."/>
            <person name="Herrera-Estrella A."/>
            <person name="Gabaldon T."/>
            <person name="Grigoriev I.V."/>
        </authorList>
    </citation>
    <scope>NUCLEOTIDE SEQUENCE [LARGE SCALE GENOMIC DNA]</scope>
    <source>
        <strain evidence="2 3">CBS 277.49</strain>
    </source>
</reference>
<keyword evidence="3" id="KW-1185">Reference proteome</keyword>
<name>A0A168LQR2_MUCCL</name>
<proteinExistence type="predicted"/>
<evidence type="ECO:0000313" key="2">
    <source>
        <dbReference type="EMBL" id="OAD03844.1"/>
    </source>
</evidence>
<dbReference type="EMBL" id="AMYB01000004">
    <property type="protein sequence ID" value="OAD03844.1"/>
    <property type="molecule type" value="Genomic_DNA"/>
</dbReference>
<accession>A0A168LQR2</accession>
<dbReference type="AlphaFoldDB" id="A0A168LQR2"/>
<evidence type="ECO:0000313" key="3">
    <source>
        <dbReference type="Proteomes" id="UP000077051"/>
    </source>
</evidence>
<evidence type="ECO:0000256" key="1">
    <source>
        <dbReference type="SAM" id="MobiDB-lite"/>
    </source>
</evidence>
<dbReference type="OrthoDB" id="2277358at2759"/>
<comment type="caution">
    <text evidence="2">The sequence shown here is derived from an EMBL/GenBank/DDBJ whole genome shotgun (WGS) entry which is preliminary data.</text>
</comment>
<protein>
    <recommendedName>
        <fullName evidence="4">Fungal-type protein kinase domain-containing protein</fullName>
    </recommendedName>
</protein>
<evidence type="ECO:0008006" key="4">
    <source>
        <dbReference type="Google" id="ProtNLM"/>
    </source>
</evidence>
<dbReference type="Proteomes" id="UP000077051">
    <property type="component" value="Unassembled WGS sequence"/>
</dbReference>
<feature type="region of interest" description="Disordered" evidence="1">
    <location>
        <begin position="1"/>
        <end position="28"/>
    </location>
</feature>
<sequence length="295" mass="34249">MHRRPTKRYPVEKNKEEEDDDDDDDKEDADKEFLQGLMKAWYVVYTMKQSLKAQECVFNDFLVFPYTKCLALVVRETIEDCHAEFVVGETPLEAMKKQLDEEDGSSLCFADVVIKLFGLKEAEVVLLDTSSHFGCTDNGKISFDHHKGLFGTLAMLKSIADSYYFGKVETFAKIKVLFLQAAGHRVYAWSMRYVEDGPAYELWLEDVLDIHVKFEEREEMLPRAVSFWWLLKELVAETTKQIMMLRDEHSEELRKHRFSPSPSTNLADQINPSILKLTEEDDKTGLHKIGPFYHK</sequence>
<feature type="compositionally biased region" description="Acidic residues" evidence="1">
    <location>
        <begin position="17"/>
        <end position="27"/>
    </location>
</feature>